<keyword evidence="1" id="KW-0812">Transmembrane</keyword>
<gene>
    <name evidence="2" type="ORF">STRCI_008185</name>
</gene>
<reference evidence="2" key="1">
    <citation type="submission" date="2022-12" db="EMBL/GenBank/DDBJ databases">
        <authorList>
            <person name="Ruckert C."/>
            <person name="Busche T."/>
            <person name="Kalinowski J."/>
            <person name="Wittmann C."/>
        </authorList>
    </citation>
    <scope>NUCLEOTIDE SEQUENCE</scope>
    <source>
        <strain evidence="2">DSM 40467</strain>
    </source>
</reference>
<dbReference type="InterPro" id="IPR045428">
    <property type="entry name" value="EACC1"/>
</dbReference>
<accession>A0ABY7KV30</accession>
<keyword evidence="1" id="KW-1133">Transmembrane helix</keyword>
<keyword evidence="3" id="KW-1185">Reference proteome</keyword>
<dbReference type="Pfam" id="PF19953">
    <property type="entry name" value="EACC1"/>
    <property type="match status" value="1"/>
</dbReference>
<dbReference type="RefSeq" id="WP_269664077.1">
    <property type="nucleotide sequence ID" value="NZ_CP114413.1"/>
</dbReference>
<evidence type="ECO:0000313" key="3">
    <source>
        <dbReference type="Proteomes" id="UP001164439"/>
    </source>
</evidence>
<proteinExistence type="predicted"/>
<keyword evidence="1" id="KW-0472">Membrane</keyword>
<organism evidence="2 3">
    <name type="scientific">Streptomyces cinnabarinus</name>
    <dbReference type="NCBI Taxonomy" id="67287"/>
    <lineage>
        <taxon>Bacteria</taxon>
        <taxon>Bacillati</taxon>
        <taxon>Actinomycetota</taxon>
        <taxon>Actinomycetes</taxon>
        <taxon>Kitasatosporales</taxon>
        <taxon>Streptomycetaceae</taxon>
        <taxon>Streptomyces</taxon>
    </lineage>
</organism>
<dbReference type="EMBL" id="CP114413">
    <property type="protein sequence ID" value="WAZ26591.1"/>
    <property type="molecule type" value="Genomic_DNA"/>
</dbReference>
<protein>
    <submittedName>
        <fullName evidence="2">Uncharacterized protein</fullName>
    </submittedName>
</protein>
<evidence type="ECO:0000256" key="1">
    <source>
        <dbReference type="SAM" id="Phobius"/>
    </source>
</evidence>
<evidence type="ECO:0000313" key="2">
    <source>
        <dbReference type="EMBL" id="WAZ26591.1"/>
    </source>
</evidence>
<sequence>MDTVSVTSDTPGPDTLHALYAWVRQDPAVRETRTRLSLDRAPARPGTLGSTFESINAVLASATGLTTVVLSVLAWRDTRPRPPRIRFERDGVTVTVYDDSPDNLTRILAALGEPHMPPPPDDDDPTCDS</sequence>
<dbReference type="Proteomes" id="UP001164439">
    <property type="component" value="Chromosome"/>
</dbReference>
<name>A0ABY7KV30_9ACTN</name>
<feature type="transmembrane region" description="Helical" evidence="1">
    <location>
        <begin position="55"/>
        <end position="75"/>
    </location>
</feature>